<evidence type="ECO:0000256" key="2">
    <source>
        <dbReference type="ARBA" id="ARBA00022679"/>
    </source>
</evidence>
<dbReference type="OrthoDB" id="442473at2759"/>
<dbReference type="EMBL" id="CT867988">
    <property type="protein sequence ID" value="CAK56865.1"/>
    <property type="molecule type" value="Genomic_DNA"/>
</dbReference>
<dbReference type="SUPFAM" id="SSF56112">
    <property type="entry name" value="Protein kinase-like (PK-like)"/>
    <property type="match status" value="1"/>
</dbReference>
<accession>A0BE98</accession>
<evidence type="ECO:0000259" key="6">
    <source>
        <dbReference type="PROSITE" id="PS50011"/>
    </source>
</evidence>
<dbReference type="Gene3D" id="1.10.510.10">
    <property type="entry name" value="Transferase(Phosphotransferase) domain 1"/>
    <property type="match status" value="1"/>
</dbReference>
<protein>
    <recommendedName>
        <fullName evidence="6">Protein kinase domain-containing protein</fullName>
    </recommendedName>
</protein>
<reference evidence="7 8" key="1">
    <citation type="journal article" date="2006" name="Nature">
        <title>Global trends of whole-genome duplications revealed by the ciliate Paramecium tetraurelia.</title>
        <authorList>
            <consortium name="Genoscope"/>
            <person name="Aury J.-M."/>
            <person name="Jaillon O."/>
            <person name="Duret L."/>
            <person name="Noel B."/>
            <person name="Jubin C."/>
            <person name="Porcel B.M."/>
            <person name="Segurens B."/>
            <person name="Daubin V."/>
            <person name="Anthouard V."/>
            <person name="Aiach N."/>
            <person name="Arnaiz O."/>
            <person name="Billaut A."/>
            <person name="Beisson J."/>
            <person name="Blanc I."/>
            <person name="Bouhouche K."/>
            <person name="Camara F."/>
            <person name="Duharcourt S."/>
            <person name="Guigo R."/>
            <person name="Gogendeau D."/>
            <person name="Katinka M."/>
            <person name="Keller A.-M."/>
            <person name="Kissmehl R."/>
            <person name="Klotz C."/>
            <person name="Koll F."/>
            <person name="Le Moue A."/>
            <person name="Lepere C."/>
            <person name="Malinsky S."/>
            <person name="Nowacki M."/>
            <person name="Nowak J.K."/>
            <person name="Plattner H."/>
            <person name="Poulain J."/>
            <person name="Ruiz F."/>
            <person name="Serrano V."/>
            <person name="Zagulski M."/>
            <person name="Dessen P."/>
            <person name="Betermier M."/>
            <person name="Weissenbach J."/>
            <person name="Scarpelli C."/>
            <person name="Schachter V."/>
            <person name="Sperling L."/>
            <person name="Meyer E."/>
            <person name="Cohen J."/>
            <person name="Wincker P."/>
        </authorList>
    </citation>
    <scope>NUCLEOTIDE SEQUENCE [LARGE SCALE GENOMIC DNA]</scope>
    <source>
        <strain evidence="7 8">Stock d4-2</strain>
    </source>
</reference>
<dbReference type="RefSeq" id="XP_001424263.1">
    <property type="nucleotide sequence ID" value="XM_001424226.1"/>
</dbReference>
<evidence type="ECO:0000256" key="4">
    <source>
        <dbReference type="ARBA" id="ARBA00022777"/>
    </source>
</evidence>
<dbReference type="InterPro" id="IPR000719">
    <property type="entry name" value="Prot_kinase_dom"/>
</dbReference>
<feature type="domain" description="Protein kinase" evidence="6">
    <location>
        <begin position="1"/>
        <end position="102"/>
    </location>
</feature>
<evidence type="ECO:0000256" key="5">
    <source>
        <dbReference type="ARBA" id="ARBA00022840"/>
    </source>
</evidence>
<dbReference type="PANTHER" id="PTHR24349">
    <property type="entry name" value="SERINE/THREONINE-PROTEIN KINASE"/>
    <property type="match status" value="1"/>
</dbReference>
<dbReference type="eggNOG" id="KOG0611">
    <property type="taxonomic scope" value="Eukaryota"/>
</dbReference>
<dbReference type="Gene3D" id="3.30.200.20">
    <property type="entry name" value="Phosphorylase Kinase, domain 1"/>
    <property type="match status" value="1"/>
</dbReference>
<keyword evidence="5" id="KW-0067">ATP-binding</keyword>
<keyword evidence="4" id="KW-0418">Kinase</keyword>
<evidence type="ECO:0000256" key="3">
    <source>
        <dbReference type="ARBA" id="ARBA00022741"/>
    </source>
</evidence>
<proteinExistence type="predicted"/>
<keyword evidence="8" id="KW-1185">Reference proteome</keyword>
<dbReference type="GO" id="GO:0004674">
    <property type="term" value="F:protein serine/threonine kinase activity"/>
    <property type="evidence" value="ECO:0007669"/>
    <property type="project" value="UniProtKB-KW"/>
</dbReference>
<dbReference type="InterPro" id="IPR050205">
    <property type="entry name" value="CDPK_Ser/Thr_kinases"/>
</dbReference>
<gene>
    <name evidence="7" type="ORF">GSPATT00027898001</name>
</gene>
<dbReference type="KEGG" id="ptm:GSPATT00027898001"/>
<evidence type="ECO:0000313" key="7">
    <source>
        <dbReference type="EMBL" id="CAK56865.1"/>
    </source>
</evidence>
<dbReference type="Proteomes" id="UP000000600">
    <property type="component" value="Unassembled WGS sequence"/>
</dbReference>
<dbReference type="Pfam" id="PF00069">
    <property type="entry name" value="Pkinase"/>
    <property type="match status" value="1"/>
</dbReference>
<dbReference type="InterPro" id="IPR011009">
    <property type="entry name" value="Kinase-like_dom_sf"/>
</dbReference>
<name>A0BE98_PARTE</name>
<dbReference type="HOGENOM" id="CLU_2282874_0_0_1"/>
<dbReference type="PROSITE" id="PS50011">
    <property type="entry name" value="PROTEIN_KINASE_DOM"/>
    <property type="match status" value="1"/>
</dbReference>
<keyword evidence="3" id="KW-0547">Nucleotide-binding</keyword>
<keyword evidence="2" id="KW-0808">Transferase</keyword>
<organism evidence="7 8">
    <name type="scientific">Paramecium tetraurelia</name>
    <dbReference type="NCBI Taxonomy" id="5888"/>
    <lineage>
        <taxon>Eukaryota</taxon>
        <taxon>Sar</taxon>
        <taxon>Alveolata</taxon>
        <taxon>Ciliophora</taxon>
        <taxon>Intramacronucleata</taxon>
        <taxon>Oligohymenophorea</taxon>
        <taxon>Peniculida</taxon>
        <taxon>Parameciidae</taxon>
        <taxon>Paramecium</taxon>
    </lineage>
</organism>
<dbReference type="GO" id="GO:0005524">
    <property type="term" value="F:ATP binding"/>
    <property type="evidence" value="ECO:0007669"/>
    <property type="project" value="UniProtKB-KW"/>
</dbReference>
<dbReference type="InParanoid" id="A0BE98"/>
<evidence type="ECO:0000313" key="8">
    <source>
        <dbReference type="Proteomes" id="UP000000600"/>
    </source>
</evidence>
<dbReference type="AlphaFoldDB" id="A0BE98"/>
<keyword evidence="1" id="KW-0723">Serine/threonine-protein kinase</keyword>
<sequence>MLSEQNILKSLDHANIVSDFEFFQEVEQYIVVTECLPKGELFETIKKLQIFSERMAADYIKQILQTVSYCHEKQLSIEILKPKNILLSEQGEEIKVIDFGTS</sequence>
<dbReference type="GeneID" id="5010047"/>
<evidence type="ECO:0000256" key="1">
    <source>
        <dbReference type="ARBA" id="ARBA00022527"/>
    </source>
</evidence>